<evidence type="ECO:0000313" key="2">
    <source>
        <dbReference type="Proteomes" id="UP000815677"/>
    </source>
</evidence>
<protein>
    <submittedName>
        <fullName evidence="1">Uncharacterized protein</fullName>
    </submittedName>
</protein>
<sequence>MIVGRCLPSQLQTLEKLGPTTGERGPPDGYSYNVRRHSRCTPTVGTRKLKHTRRKLRRRLTRLRARPSIYRVGTVVAEVRLHLVHRLDAEHEVDLHHVRVLIGVEVRLLGLPLGLRRYLGDEGIQAGKQLGRDISVTAEDTFQHVSRLGPWPSKSNDYQHPRGFFQREGANRRSRRCLSCFCHRAINQARFVERIEGSRSANNSLLLVSVAGPSHQEERIESVAPRITNIFSSFRYATCTGPPTSPRLYTPAPNTPPTIASFQLNALTSGLGVNPVVSSQAFPASGTPAANQLWSPDVATTSPSFTVFLTHPSSPASGAGEPTFLTFDEPGTGANGAQYKQAIVSSAASVFELVCVGKGSAALLLAEQNNMALTAWNISTFGDASTTTGPITFEPYDPSRPEQVWFLNFNPAAENKN</sequence>
<accession>A0ABQ0MEJ2</accession>
<dbReference type="Proteomes" id="UP000815677">
    <property type="component" value="Unassembled WGS sequence"/>
</dbReference>
<reference evidence="1" key="1">
    <citation type="submission" date="2014-09" db="EMBL/GenBank/DDBJ databases">
        <title>Genome sequence of the luminous mushroom Mycena chlorophos for searching fungal bioluminescence genes.</title>
        <authorList>
            <person name="Tanaka Y."/>
            <person name="Kasuga D."/>
            <person name="Oba Y."/>
            <person name="Hase S."/>
            <person name="Sato K."/>
            <person name="Oba Y."/>
            <person name="Sakakibara Y."/>
        </authorList>
    </citation>
    <scope>NUCLEOTIDE SEQUENCE</scope>
</reference>
<organism evidence="1 2">
    <name type="scientific">Mycena chlorophos</name>
    <name type="common">Agaric fungus</name>
    <name type="synonym">Agaricus chlorophos</name>
    <dbReference type="NCBI Taxonomy" id="658473"/>
    <lineage>
        <taxon>Eukaryota</taxon>
        <taxon>Fungi</taxon>
        <taxon>Dikarya</taxon>
        <taxon>Basidiomycota</taxon>
        <taxon>Agaricomycotina</taxon>
        <taxon>Agaricomycetes</taxon>
        <taxon>Agaricomycetidae</taxon>
        <taxon>Agaricales</taxon>
        <taxon>Marasmiineae</taxon>
        <taxon>Mycenaceae</taxon>
        <taxon>Mycena</taxon>
    </lineage>
</organism>
<gene>
    <name evidence="1" type="ORF">MCHLO_16750</name>
</gene>
<name>A0ABQ0MEJ2_MYCCL</name>
<evidence type="ECO:0000313" key="1">
    <source>
        <dbReference type="EMBL" id="GAT60626.1"/>
    </source>
</evidence>
<proteinExistence type="predicted"/>
<dbReference type="EMBL" id="DF849961">
    <property type="protein sequence ID" value="GAT60626.1"/>
    <property type="molecule type" value="Genomic_DNA"/>
</dbReference>
<keyword evidence="2" id="KW-1185">Reference proteome</keyword>